<protein>
    <submittedName>
        <fullName evidence="1">Uncharacterized protein</fullName>
    </submittedName>
</protein>
<dbReference type="AlphaFoldDB" id="A0A0P0GG69"/>
<proteinExistence type="predicted"/>
<evidence type="ECO:0000313" key="1">
    <source>
        <dbReference type="EMBL" id="ALJ60002.1"/>
    </source>
</evidence>
<evidence type="ECO:0000313" key="2">
    <source>
        <dbReference type="Proteomes" id="UP000061809"/>
    </source>
</evidence>
<organism evidence="1 2">
    <name type="scientific">Bacteroides cellulosilyticus</name>
    <dbReference type="NCBI Taxonomy" id="246787"/>
    <lineage>
        <taxon>Bacteria</taxon>
        <taxon>Pseudomonadati</taxon>
        <taxon>Bacteroidota</taxon>
        <taxon>Bacteroidia</taxon>
        <taxon>Bacteroidales</taxon>
        <taxon>Bacteroidaceae</taxon>
        <taxon>Bacteroides</taxon>
    </lineage>
</organism>
<reference evidence="1 2" key="1">
    <citation type="journal article" date="2015" name="Science">
        <title>Genetic determinants of in vivo fitness and diet responsiveness in multiple human gut Bacteroides.</title>
        <authorList>
            <person name="Wu M."/>
            <person name="McNulty N.P."/>
            <person name="Rodionov D.A."/>
            <person name="Khoroshkin M.S."/>
            <person name="Griffin N.W."/>
            <person name="Cheng J."/>
            <person name="Latreille P."/>
            <person name="Kerstetter R.A."/>
            <person name="Terrapon N."/>
            <person name="Henrissat B."/>
            <person name="Osterman A.L."/>
            <person name="Gordon J.I."/>
        </authorList>
    </citation>
    <scope>NUCLEOTIDE SEQUENCE [LARGE SCALE GENOMIC DNA]</scope>
    <source>
        <strain evidence="1 2">WH2</strain>
    </source>
</reference>
<dbReference type="Proteomes" id="UP000061809">
    <property type="component" value="Chromosome"/>
</dbReference>
<accession>A0A0P0GG69</accession>
<gene>
    <name evidence="1" type="ORF">BcellWH2_02763</name>
</gene>
<dbReference type="PATRIC" id="fig|246787.4.peg.2850"/>
<sequence>MPTAQETGYRKAHHSEQKVTGMSFLLTDASLKTPQTESCRIIHGIYMHVFCIKQAVYTILMQENYTSSMKEL</sequence>
<dbReference type="KEGG" id="bcel:BcellWH2_02763"/>
<dbReference type="EMBL" id="CP012801">
    <property type="protein sequence ID" value="ALJ60002.1"/>
    <property type="molecule type" value="Genomic_DNA"/>
</dbReference>
<name>A0A0P0GG69_9BACE</name>